<keyword evidence="3" id="KW-0488">Methylation</keyword>
<dbReference type="SUPFAM" id="SSF58104">
    <property type="entry name" value="Methyl-accepting chemotaxis protein (MCP) signaling domain"/>
    <property type="match status" value="1"/>
</dbReference>
<gene>
    <name evidence="14" type="primary">trg_2</name>
    <name evidence="14" type="ORF">ERS008530_01347</name>
</gene>
<evidence type="ECO:0000256" key="8">
    <source>
        <dbReference type="ARBA" id="ARBA00023136"/>
    </source>
</evidence>
<evidence type="ECO:0000256" key="1">
    <source>
        <dbReference type="ARBA" id="ARBA00004429"/>
    </source>
</evidence>
<dbReference type="KEGG" id="yin:CH53_1389"/>
<evidence type="ECO:0000256" key="7">
    <source>
        <dbReference type="ARBA" id="ARBA00022989"/>
    </source>
</evidence>
<feature type="domain" description="Methyl-accepting transducer" evidence="12">
    <location>
        <begin position="273"/>
        <end position="502"/>
    </location>
</feature>
<dbReference type="PRINTS" id="PR00260">
    <property type="entry name" value="CHEMTRNSDUCR"/>
</dbReference>
<dbReference type="Gene3D" id="1.10.287.950">
    <property type="entry name" value="Methyl-accepting chemotaxis protein"/>
    <property type="match status" value="1"/>
</dbReference>
<dbReference type="CDD" id="cd06225">
    <property type="entry name" value="HAMP"/>
    <property type="match status" value="1"/>
</dbReference>
<evidence type="ECO:0000259" key="12">
    <source>
        <dbReference type="PROSITE" id="PS50111"/>
    </source>
</evidence>
<evidence type="ECO:0000256" key="11">
    <source>
        <dbReference type="PROSITE-ProRule" id="PRU00284"/>
    </source>
</evidence>
<protein>
    <submittedName>
        <fullName evidence="14">Putative methyl-accepting chemotaxis protein</fullName>
    </submittedName>
</protein>
<dbReference type="STRING" id="631.CH53_1389"/>
<dbReference type="PANTHER" id="PTHR43531">
    <property type="entry name" value="PROTEIN ICFG"/>
    <property type="match status" value="1"/>
</dbReference>
<dbReference type="PROSITE" id="PS50111">
    <property type="entry name" value="CHEMOTAXIS_TRANSDUC_2"/>
    <property type="match status" value="1"/>
</dbReference>
<keyword evidence="6" id="KW-0812">Transmembrane</keyword>
<evidence type="ECO:0000256" key="9">
    <source>
        <dbReference type="ARBA" id="ARBA00023224"/>
    </source>
</evidence>
<organism evidence="14 15">
    <name type="scientific">Yersinia intermedia</name>
    <dbReference type="NCBI Taxonomy" id="631"/>
    <lineage>
        <taxon>Bacteria</taxon>
        <taxon>Pseudomonadati</taxon>
        <taxon>Pseudomonadota</taxon>
        <taxon>Gammaproteobacteria</taxon>
        <taxon>Enterobacterales</taxon>
        <taxon>Yersiniaceae</taxon>
        <taxon>Yersinia</taxon>
    </lineage>
</organism>
<dbReference type="InterPro" id="IPR051310">
    <property type="entry name" value="MCP_chemotaxis"/>
</dbReference>
<keyword evidence="7" id="KW-1133">Transmembrane helix</keyword>
<sequence>MRFIRNIKIRTALILILIAFSLLWAGASGFALYSLKQLNQELGVTHTQQQNGDIINGANAQYYRAITAMERAMGGLGKNDTGVFDLEMKATLAELDSLKNGLSQFKAIDHGNLDSATIDAIYNSSFNLYNSAVLPMFESAKAKNTNGFETIKADKYLPLRRDFSAAIDKYNAKIISLNEEANQRISQWLVWCQYILISGLLISVLIMLTTDRYLVNFLVKPLNRVKAHLESLAQGVLDHNIVDQGKNCIGQLVPYINKMQDNWAKTVFEIRNSADSIYKGSSEISVGNTDLSSRTEEQASALEETASSMEQLGSTVQQNADNAGQASTLANQATLEAQQGGVIVSGVIATMTKITSSSHKIVDIIGVINSIAFQTNILALNAAVEAARAGEQGRGFAVVASEVRSLAQRSAQAAKEIDVLINESVKNIKSGSEQVTRAGDAMDKIVSSVSNVNDIMSEIAAASTEQSKGISQIGTAVVQMDSVTQQNAALVQQSAAAAASLEEQARQLTEIVSVFKIKGKAPDSSTGPLLRPKTRVKSAVLAAEQGGWTKF</sequence>
<reference evidence="14 15" key="1">
    <citation type="submission" date="2015-03" db="EMBL/GenBank/DDBJ databases">
        <authorList>
            <person name="Murphy D."/>
        </authorList>
    </citation>
    <scope>NUCLEOTIDE SEQUENCE [LARGE SCALE GENOMIC DNA]</scope>
    <source>
        <strain evidence="14 15">BR165/97</strain>
    </source>
</reference>
<dbReference type="GO" id="GO:0004888">
    <property type="term" value="F:transmembrane signaling receptor activity"/>
    <property type="evidence" value="ECO:0007669"/>
    <property type="project" value="InterPro"/>
</dbReference>
<keyword evidence="5" id="KW-0997">Cell inner membrane</keyword>
<dbReference type="OrthoDB" id="6167817at2"/>
<keyword evidence="9 11" id="KW-0807">Transducer</keyword>
<dbReference type="PANTHER" id="PTHR43531:SF14">
    <property type="entry name" value="METHYL-ACCEPTING CHEMOTAXIS PROTEIN I-RELATED"/>
    <property type="match status" value="1"/>
</dbReference>
<dbReference type="InterPro" id="IPR003122">
    <property type="entry name" value="Tar_rcpt_lig-bd"/>
</dbReference>
<comment type="similarity">
    <text evidence="10">Belongs to the methyl-accepting chemotaxis (MCP) protein family.</text>
</comment>
<proteinExistence type="inferred from homology"/>
<dbReference type="GO" id="GO:0006935">
    <property type="term" value="P:chemotaxis"/>
    <property type="evidence" value="ECO:0007669"/>
    <property type="project" value="UniProtKB-KW"/>
</dbReference>
<dbReference type="Gene3D" id="1.20.120.30">
    <property type="entry name" value="Aspartate receptor, ligand-binding domain"/>
    <property type="match status" value="1"/>
</dbReference>
<dbReference type="GO" id="GO:0005886">
    <property type="term" value="C:plasma membrane"/>
    <property type="evidence" value="ECO:0007669"/>
    <property type="project" value="UniProtKB-SubCell"/>
</dbReference>
<keyword evidence="4" id="KW-0145">Chemotaxis</keyword>
<evidence type="ECO:0000259" key="13">
    <source>
        <dbReference type="PROSITE" id="PS50885"/>
    </source>
</evidence>
<dbReference type="SMART" id="SM00283">
    <property type="entry name" value="MA"/>
    <property type="match status" value="1"/>
</dbReference>
<evidence type="ECO:0000256" key="4">
    <source>
        <dbReference type="ARBA" id="ARBA00022500"/>
    </source>
</evidence>
<dbReference type="Pfam" id="PF00015">
    <property type="entry name" value="MCPsignal"/>
    <property type="match status" value="1"/>
</dbReference>
<feature type="domain" description="HAMP" evidence="13">
    <location>
        <begin position="216"/>
        <end position="268"/>
    </location>
</feature>
<name>A0A0T9M204_YERIN</name>
<evidence type="ECO:0000256" key="5">
    <source>
        <dbReference type="ARBA" id="ARBA00022519"/>
    </source>
</evidence>
<dbReference type="InterPro" id="IPR004089">
    <property type="entry name" value="MCPsignal_dom"/>
</dbReference>
<evidence type="ECO:0000313" key="15">
    <source>
        <dbReference type="Proteomes" id="UP000038750"/>
    </source>
</evidence>
<keyword evidence="8" id="KW-0472">Membrane</keyword>
<dbReference type="Pfam" id="PF02203">
    <property type="entry name" value="TarH"/>
    <property type="match status" value="1"/>
</dbReference>
<dbReference type="RefSeq" id="WP_042568708.1">
    <property type="nucleotide sequence ID" value="NZ_CABMNY010000006.1"/>
</dbReference>
<comment type="subcellular location">
    <subcellularLocation>
        <location evidence="1">Cell inner membrane</location>
        <topology evidence="1">Multi-pass membrane protein</topology>
    </subcellularLocation>
</comment>
<evidence type="ECO:0000256" key="10">
    <source>
        <dbReference type="ARBA" id="ARBA00029447"/>
    </source>
</evidence>
<dbReference type="GO" id="GO:0007165">
    <property type="term" value="P:signal transduction"/>
    <property type="evidence" value="ECO:0007669"/>
    <property type="project" value="UniProtKB-KW"/>
</dbReference>
<dbReference type="InterPro" id="IPR003660">
    <property type="entry name" value="HAMP_dom"/>
</dbReference>
<dbReference type="AlphaFoldDB" id="A0A0T9M204"/>
<dbReference type="PROSITE" id="PS50885">
    <property type="entry name" value="HAMP"/>
    <property type="match status" value="1"/>
</dbReference>
<dbReference type="FunFam" id="1.10.287.950:FF:000001">
    <property type="entry name" value="Methyl-accepting chemotaxis sensory transducer"/>
    <property type="match status" value="1"/>
</dbReference>
<accession>A0A0T9M204</accession>
<evidence type="ECO:0000313" key="14">
    <source>
        <dbReference type="EMBL" id="CNF49347.1"/>
    </source>
</evidence>
<dbReference type="InterPro" id="IPR004090">
    <property type="entry name" value="Chemotax_Me-accpt_rcpt"/>
</dbReference>
<dbReference type="CDD" id="cd11386">
    <property type="entry name" value="MCP_signal"/>
    <property type="match status" value="1"/>
</dbReference>
<dbReference type="Proteomes" id="UP000038750">
    <property type="component" value="Unassembled WGS sequence"/>
</dbReference>
<evidence type="ECO:0000256" key="2">
    <source>
        <dbReference type="ARBA" id="ARBA00022475"/>
    </source>
</evidence>
<evidence type="ECO:0000256" key="3">
    <source>
        <dbReference type="ARBA" id="ARBA00022481"/>
    </source>
</evidence>
<keyword evidence="2" id="KW-1003">Cell membrane</keyword>
<evidence type="ECO:0000256" key="6">
    <source>
        <dbReference type="ARBA" id="ARBA00022692"/>
    </source>
</evidence>
<dbReference type="EMBL" id="CPZJ01000004">
    <property type="protein sequence ID" value="CNF49347.1"/>
    <property type="molecule type" value="Genomic_DNA"/>
</dbReference>
<dbReference type="eggNOG" id="COG0840">
    <property type="taxonomic scope" value="Bacteria"/>
</dbReference>